<accession>A0ABU9HBM7</accession>
<feature type="transmembrane region" description="Helical" evidence="1">
    <location>
        <begin position="125"/>
        <end position="147"/>
    </location>
</feature>
<evidence type="ECO:0000313" key="2">
    <source>
        <dbReference type="EMBL" id="MEL0659284.1"/>
    </source>
</evidence>
<name>A0ABU9HBM7_9GAMM</name>
<keyword evidence="1" id="KW-0472">Membrane</keyword>
<keyword evidence="1" id="KW-0812">Transmembrane</keyword>
<sequence length="152" mass="16884">MNNTIATFMRNFFSKVLTIIFFGLAAAIIFSLFQHIIDGIINQVDLTELLLKGINTGIIALAVFELALIIHKEYSEPEDDNKKDAIETLRGTLPRFIGTVCVALALEGLIMVIKYSQLDLAGNLYYPVAIIMSTALLLTSLGVFLFLTEKRK</sequence>
<feature type="transmembrane region" description="Helical" evidence="1">
    <location>
        <begin position="92"/>
        <end position="113"/>
    </location>
</feature>
<protein>
    <recommendedName>
        <fullName evidence="4">N-linked glycosylation glycosyltransferase PglG</fullName>
    </recommendedName>
</protein>
<organism evidence="2 3">
    <name type="scientific">Psychromonas arctica</name>
    <dbReference type="NCBI Taxonomy" id="168275"/>
    <lineage>
        <taxon>Bacteria</taxon>
        <taxon>Pseudomonadati</taxon>
        <taxon>Pseudomonadota</taxon>
        <taxon>Gammaproteobacteria</taxon>
        <taxon>Alteromonadales</taxon>
        <taxon>Psychromonadaceae</taxon>
        <taxon>Psychromonas</taxon>
    </lineage>
</organism>
<comment type="caution">
    <text evidence="2">The sequence shown here is derived from an EMBL/GenBank/DDBJ whole genome shotgun (WGS) entry which is preliminary data.</text>
</comment>
<dbReference type="RefSeq" id="WP_341627852.1">
    <property type="nucleotide sequence ID" value="NZ_JBAKBA010000017.1"/>
</dbReference>
<feature type="transmembrane region" description="Helical" evidence="1">
    <location>
        <begin position="12"/>
        <end position="37"/>
    </location>
</feature>
<evidence type="ECO:0000256" key="1">
    <source>
        <dbReference type="SAM" id="Phobius"/>
    </source>
</evidence>
<proteinExistence type="predicted"/>
<keyword evidence="3" id="KW-1185">Reference proteome</keyword>
<dbReference type="Proteomes" id="UP001366060">
    <property type="component" value="Unassembled WGS sequence"/>
</dbReference>
<gene>
    <name evidence="2" type="ORF">V6255_09035</name>
</gene>
<reference evidence="2 3" key="1">
    <citation type="submission" date="2024-02" db="EMBL/GenBank/DDBJ databases">
        <title>Bacteria isolated from the canopy kelp, Nereocystis luetkeana.</title>
        <authorList>
            <person name="Pfister C.A."/>
            <person name="Younker I.T."/>
            <person name="Light S.H."/>
        </authorList>
    </citation>
    <scope>NUCLEOTIDE SEQUENCE [LARGE SCALE GENOMIC DNA]</scope>
    <source>
        <strain evidence="2 3">TI.2.07</strain>
    </source>
</reference>
<feature type="transmembrane region" description="Helical" evidence="1">
    <location>
        <begin position="49"/>
        <end position="71"/>
    </location>
</feature>
<keyword evidence="1" id="KW-1133">Transmembrane helix</keyword>
<dbReference type="EMBL" id="JBAKBA010000017">
    <property type="protein sequence ID" value="MEL0659284.1"/>
    <property type="molecule type" value="Genomic_DNA"/>
</dbReference>
<evidence type="ECO:0000313" key="3">
    <source>
        <dbReference type="Proteomes" id="UP001366060"/>
    </source>
</evidence>
<evidence type="ECO:0008006" key="4">
    <source>
        <dbReference type="Google" id="ProtNLM"/>
    </source>
</evidence>